<feature type="transmembrane region" description="Helical" evidence="8">
    <location>
        <begin position="401"/>
        <end position="423"/>
    </location>
</feature>
<keyword evidence="2" id="KW-0813">Transport</keyword>
<dbReference type="InterPro" id="IPR003445">
    <property type="entry name" value="Cat_transpt"/>
</dbReference>
<feature type="transmembrane region" description="Helical" evidence="8">
    <location>
        <begin position="72"/>
        <end position="95"/>
    </location>
</feature>
<dbReference type="PANTHER" id="PTHR32024:SF1">
    <property type="entry name" value="KTR SYSTEM POTASSIUM UPTAKE PROTEIN B"/>
    <property type="match status" value="1"/>
</dbReference>
<feature type="transmembrane region" description="Helical" evidence="8">
    <location>
        <begin position="230"/>
        <end position="248"/>
    </location>
</feature>
<feature type="transmembrane region" description="Helical" evidence="8">
    <location>
        <begin position="341"/>
        <end position="363"/>
    </location>
</feature>
<feature type="transmembrane region" description="Helical" evidence="8">
    <location>
        <begin position="38"/>
        <end position="60"/>
    </location>
</feature>
<evidence type="ECO:0000256" key="7">
    <source>
        <dbReference type="ARBA" id="ARBA00023136"/>
    </source>
</evidence>
<evidence type="ECO:0000256" key="8">
    <source>
        <dbReference type="SAM" id="Phobius"/>
    </source>
</evidence>
<dbReference type="EMBL" id="FOCC01000002">
    <property type="protein sequence ID" value="SEM42495.1"/>
    <property type="molecule type" value="Genomic_DNA"/>
</dbReference>
<organism evidence="9 10">
    <name type="scientific">Ligilactobacillus ruminis</name>
    <dbReference type="NCBI Taxonomy" id="1623"/>
    <lineage>
        <taxon>Bacteria</taxon>
        <taxon>Bacillati</taxon>
        <taxon>Bacillota</taxon>
        <taxon>Bacilli</taxon>
        <taxon>Lactobacillales</taxon>
        <taxon>Lactobacillaceae</taxon>
        <taxon>Ligilactobacillus</taxon>
    </lineage>
</organism>
<evidence type="ECO:0000256" key="2">
    <source>
        <dbReference type="ARBA" id="ARBA00022448"/>
    </source>
</evidence>
<comment type="caution">
    <text evidence="9">The sequence shown here is derived from an EMBL/GenBank/DDBJ whole genome shotgun (WGS) entry which is preliminary data.</text>
</comment>
<feature type="transmembrane region" description="Helical" evidence="8">
    <location>
        <begin position="288"/>
        <end position="320"/>
    </location>
</feature>
<protein>
    <submittedName>
        <fullName evidence="9">Trk system potassium uptake protein TrkH</fullName>
    </submittedName>
</protein>
<evidence type="ECO:0000256" key="4">
    <source>
        <dbReference type="ARBA" id="ARBA00022692"/>
    </source>
</evidence>
<feature type="transmembrane region" description="Helical" evidence="8">
    <location>
        <begin position="115"/>
        <end position="143"/>
    </location>
</feature>
<evidence type="ECO:0000256" key="1">
    <source>
        <dbReference type="ARBA" id="ARBA00004651"/>
    </source>
</evidence>
<comment type="subcellular location">
    <subcellularLocation>
        <location evidence="1">Cell membrane</location>
        <topology evidence="1">Multi-pass membrane protein</topology>
    </subcellularLocation>
</comment>
<keyword evidence="4 8" id="KW-0812">Transmembrane</keyword>
<accession>A0ABY1A9V5</accession>
<dbReference type="Gene3D" id="1.10.287.70">
    <property type="match status" value="1"/>
</dbReference>
<evidence type="ECO:0000313" key="10">
    <source>
        <dbReference type="Proteomes" id="UP000182089"/>
    </source>
</evidence>
<feature type="transmembrane region" description="Helical" evidence="8">
    <location>
        <begin position="192"/>
        <end position="209"/>
    </location>
</feature>
<evidence type="ECO:0000256" key="6">
    <source>
        <dbReference type="ARBA" id="ARBA00023065"/>
    </source>
</evidence>
<dbReference type="Proteomes" id="UP000182089">
    <property type="component" value="Unassembled WGS sequence"/>
</dbReference>
<proteinExistence type="predicted"/>
<name>A0ABY1A9V5_9LACO</name>
<keyword evidence="3" id="KW-1003">Cell membrane</keyword>
<reference evidence="9 10" key="1">
    <citation type="submission" date="2016-10" db="EMBL/GenBank/DDBJ databases">
        <authorList>
            <person name="Varghese N."/>
            <person name="Submissions S."/>
        </authorList>
    </citation>
    <scope>NUCLEOTIDE SEQUENCE [LARGE SCALE GENOMIC DNA]</scope>
    <source>
        <strain evidence="9 10">WC1T17</strain>
    </source>
</reference>
<evidence type="ECO:0000256" key="3">
    <source>
        <dbReference type="ARBA" id="ARBA00022475"/>
    </source>
</evidence>
<keyword evidence="7 8" id="KW-0472">Membrane</keyword>
<feature type="transmembrane region" description="Helical" evidence="8">
    <location>
        <begin position="155"/>
        <end position="172"/>
    </location>
</feature>
<dbReference type="Pfam" id="PF02386">
    <property type="entry name" value="TrkH"/>
    <property type="match status" value="1"/>
</dbReference>
<sequence length="441" mass="47940">MNSKELTSFRIIILGYFSLILMGGFLLHLPIAQVKGQATPFLDALFTATSAGCVTGLIVHNTATYWSIFGKVVILILIQIGGLGIITVTLAFSLMTGKKIGLLQRSIMQESISAFYMGGIVRFTSFILKTVLGVELLGAVCLFPTFYQQFGLAKGALYAIFHSISAFCNAGFDLLGIQKPYVSLTAYQDNVPVNLTIMLLILIGGIGFRTWQDVRDYKWHFNKYCLQSKLVLAVSVILLVLPFTYFYICEFQTLPLKERILAALFTTISPRTAGFNTVSLNQLSDDGIIVNIILMLIGGSTGSTAGGIKMNTVAVILLATHAVLHHKQDITVFGRRIASKVVDNATAICTLYLGLDVIGALIISHIENINFLTSLFETTSAIATVGLTLGITPHLGDISKCILIILMFIGRVGGMNLAFATVVKKNNLFEPRYPTEDISVG</sequence>
<keyword evidence="6" id="KW-0406">Ion transport</keyword>
<gene>
    <name evidence="9" type="ORF">SAMN05216431_102179</name>
</gene>
<evidence type="ECO:0000313" key="9">
    <source>
        <dbReference type="EMBL" id="SEM42495.1"/>
    </source>
</evidence>
<keyword evidence="5 8" id="KW-1133">Transmembrane helix</keyword>
<evidence type="ECO:0000256" key="5">
    <source>
        <dbReference type="ARBA" id="ARBA00022989"/>
    </source>
</evidence>
<feature type="transmembrane region" description="Helical" evidence="8">
    <location>
        <begin position="12"/>
        <end position="32"/>
    </location>
</feature>
<dbReference type="PANTHER" id="PTHR32024">
    <property type="entry name" value="TRK SYSTEM POTASSIUM UPTAKE PROTEIN TRKG-RELATED"/>
    <property type="match status" value="1"/>
</dbReference>